<dbReference type="InterPro" id="IPR003653">
    <property type="entry name" value="Peptidase_C48_C"/>
</dbReference>
<protein>
    <recommendedName>
        <fullName evidence="5">Ubiquitin-like protease family profile domain-containing protein</fullName>
    </recommendedName>
</protein>
<dbReference type="SUPFAM" id="SSF54001">
    <property type="entry name" value="Cysteine proteinases"/>
    <property type="match status" value="1"/>
</dbReference>
<dbReference type="Pfam" id="PF02902">
    <property type="entry name" value="Peptidase_C48"/>
    <property type="match status" value="1"/>
</dbReference>
<comment type="similarity">
    <text evidence="1">Belongs to the peptidase C48 family.</text>
</comment>
<keyword evidence="3" id="KW-0378">Hydrolase</keyword>
<name>A0A5A7TJT6_CUCMM</name>
<dbReference type="OrthoDB" id="681398at2759"/>
<accession>A0A5A7TJT6</accession>
<dbReference type="GO" id="GO:0006508">
    <property type="term" value="P:proteolysis"/>
    <property type="evidence" value="ECO:0007669"/>
    <property type="project" value="UniProtKB-KW"/>
</dbReference>
<dbReference type="GO" id="GO:0008234">
    <property type="term" value="F:cysteine-type peptidase activity"/>
    <property type="evidence" value="ECO:0007669"/>
    <property type="project" value="InterPro"/>
</dbReference>
<dbReference type="Proteomes" id="UP000321393">
    <property type="component" value="Unassembled WGS sequence"/>
</dbReference>
<evidence type="ECO:0000313" key="6">
    <source>
        <dbReference type="EMBL" id="KAA0041629.1"/>
    </source>
</evidence>
<evidence type="ECO:0000256" key="3">
    <source>
        <dbReference type="ARBA" id="ARBA00022801"/>
    </source>
</evidence>
<comment type="caution">
    <text evidence="6">The sequence shown here is derived from an EMBL/GenBank/DDBJ whole genome shotgun (WGS) entry which is preliminary data.</text>
</comment>
<gene>
    <name evidence="6" type="ORF">E6C27_scaffold93G001030</name>
</gene>
<dbReference type="InterPro" id="IPR038765">
    <property type="entry name" value="Papain-like_cys_pep_sf"/>
</dbReference>
<evidence type="ECO:0000256" key="1">
    <source>
        <dbReference type="ARBA" id="ARBA00005234"/>
    </source>
</evidence>
<evidence type="ECO:0000259" key="5">
    <source>
        <dbReference type="PROSITE" id="PS50600"/>
    </source>
</evidence>
<dbReference type="PROSITE" id="PS50600">
    <property type="entry name" value="ULP_PROTEASE"/>
    <property type="match status" value="1"/>
</dbReference>
<evidence type="ECO:0000256" key="2">
    <source>
        <dbReference type="ARBA" id="ARBA00022670"/>
    </source>
</evidence>
<reference evidence="6 7" key="1">
    <citation type="submission" date="2019-08" db="EMBL/GenBank/DDBJ databases">
        <title>Draft genome sequences of two oriental melons (Cucumis melo L. var makuwa).</title>
        <authorList>
            <person name="Kwon S.-Y."/>
        </authorList>
    </citation>
    <scope>NUCLEOTIDE SEQUENCE [LARGE SCALE GENOMIC DNA]</scope>
    <source>
        <strain evidence="7">cv. SW 3</strain>
        <tissue evidence="6">Leaf</tissue>
    </source>
</reference>
<feature type="domain" description="Ubiquitin-like protease family profile" evidence="5">
    <location>
        <begin position="1"/>
        <end position="152"/>
    </location>
</feature>
<organism evidence="6 7">
    <name type="scientific">Cucumis melo var. makuwa</name>
    <name type="common">Oriental melon</name>
    <dbReference type="NCBI Taxonomy" id="1194695"/>
    <lineage>
        <taxon>Eukaryota</taxon>
        <taxon>Viridiplantae</taxon>
        <taxon>Streptophyta</taxon>
        <taxon>Embryophyta</taxon>
        <taxon>Tracheophyta</taxon>
        <taxon>Spermatophyta</taxon>
        <taxon>Magnoliopsida</taxon>
        <taxon>eudicotyledons</taxon>
        <taxon>Gunneridae</taxon>
        <taxon>Pentapetalae</taxon>
        <taxon>rosids</taxon>
        <taxon>fabids</taxon>
        <taxon>Cucurbitales</taxon>
        <taxon>Cucurbitaceae</taxon>
        <taxon>Benincaseae</taxon>
        <taxon>Cucumis</taxon>
    </lineage>
</organism>
<dbReference type="EMBL" id="SSTE01016484">
    <property type="protein sequence ID" value="KAA0041629.1"/>
    <property type="molecule type" value="Genomic_DNA"/>
</dbReference>
<evidence type="ECO:0000256" key="4">
    <source>
        <dbReference type="SAM" id="MobiDB-lite"/>
    </source>
</evidence>
<keyword evidence="2" id="KW-0645">Protease</keyword>
<dbReference type="Gene3D" id="3.40.395.10">
    <property type="entry name" value="Adenoviral Proteinase, Chain A"/>
    <property type="match status" value="1"/>
</dbReference>
<feature type="region of interest" description="Disordered" evidence="4">
    <location>
        <begin position="19"/>
        <end position="42"/>
    </location>
</feature>
<dbReference type="AlphaFoldDB" id="A0A5A7TJT6"/>
<evidence type="ECO:0000313" key="7">
    <source>
        <dbReference type="Proteomes" id="UP000321393"/>
    </source>
</evidence>
<proteinExistence type="inferred from homology"/>
<sequence length="268" mass="31143">MAKRIKELEDELLKMKEKDDCLGDLKEEPDMGSKEKSSMERAENLKDFEDLSNDLESQKDVEDVVELNEKIKVNIVKDDKNHWTLVVINLTKGAAFWIDPLKNYIDPDVTEVVERSFNIMKKKKLNWRVVKCAKQSGVVECGYYVMRFMRDIILSRSTSIIHIMKDSPRAYTQDDIDCIRSEWVEFVGKHVSLWAEFGVCDYVFLKYVSLWAEFGVCDYVFLKCCVVDHEVLLKCLLDHEILLKCVADHEVLLKCVVDHEVNVMCLCG</sequence>